<evidence type="ECO:0000313" key="1">
    <source>
        <dbReference type="EMBL" id="XDQ11085.1"/>
    </source>
</evidence>
<name>A0AB39MXG0_9ACTN</name>
<dbReference type="AlphaFoldDB" id="A0AB39MXG0"/>
<proteinExistence type="predicted"/>
<sequence>MTDPETHLSLHHLHAADLQAQADAHRLAVQARQPRHLRARLGWTLVEIGLRLATPPQATVATS</sequence>
<dbReference type="EMBL" id="CP163432">
    <property type="protein sequence ID" value="XDQ11085.1"/>
    <property type="molecule type" value="Genomic_DNA"/>
</dbReference>
<dbReference type="RefSeq" id="WP_369271347.1">
    <property type="nucleotide sequence ID" value="NZ_CP163432.1"/>
</dbReference>
<organism evidence="1">
    <name type="scientific">Streptomyces sp. R11</name>
    <dbReference type="NCBI Taxonomy" id="3238625"/>
    <lineage>
        <taxon>Bacteria</taxon>
        <taxon>Bacillati</taxon>
        <taxon>Actinomycetota</taxon>
        <taxon>Actinomycetes</taxon>
        <taxon>Kitasatosporales</taxon>
        <taxon>Streptomycetaceae</taxon>
        <taxon>Streptomyces</taxon>
    </lineage>
</organism>
<reference evidence="1" key="1">
    <citation type="submission" date="2024-07" db="EMBL/GenBank/DDBJ databases">
        <authorList>
            <person name="Yu S.T."/>
        </authorList>
    </citation>
    <scope>NUCLEOTIDE SEQUENCE</scope>
    <source>
        <strain evidence="1">R11</strain>
    </source>
</reference>
<accession>A0AB39MXG0</accession>
<protein>
    <submittedName>
        <fullName evidence="1">Uncharacterized protein</fullName>
    </submittedName>
</protein>
<gene>
    <name evidence="1" type="ORF">AB5J55_16130</name>
</gene>